<dbReference type="EMBL" id="CM007648">
    <property type="protein sequence ID" value="ONM23692.1"/>
    <property type="molecule type" value="Genomic_DNA"/>
</dbReference>
<accession>A0A1D6EVU3</accession>
<dbReference type="InterPro" id="IPR008936">
    <property type="entry name" value="Rho_GTPase_activation_prot"/>
</dbReference>
<proteinExistence type="predicted"/>
<dbReference type="InParanoid" id="A0A1D6EVU3"/>
<dbReference type="AlphaFoldDB" id="A0A1D6EVU3"/>
<dbReference type="SMART" id="SM00324">
    <property type="entry name" value="RhoGAP"/>
    <property type="match status" value="1"/>
</dbReference>
<evidence type="ECO:0000313" key="1">
    <source>
        <dbReference type="EMBL" id="ONM23692.1"/>
    </source>
</evidence>
<dbReference type="Gene3D" id="1.10.555.10">
    <property type="entry name" value="Rho GTPase activation protein"/>
    <property type="match status" value="1"/>
</dbReference>
<dbReference type="PANTHER" id="PTHR47367:SF1">
    <property type="entry name" value="OS07G0486500 PROTEIN"/>
    <property type="match status" value="1"/>
</dbReference>
<dbReference type="Pfam" id="PF00620">
    <property type="entry name" value="RhoGAP"/>
    <property type="match status" value="1"/>
</dbReference>
<dbReference type="SUPFAM" id="SSF48350">
    <property type="entry name" value="GTPase activation domain, GAP"/>
    <property type="match status" value="1"/>
</dbReference>
<organism evidence="1">
    <name type="scientific">Zea mays</name>
    <name type="common">Maize</name>
    <dbReference type="NCBI Taxonomy" id="4577"/>
    <lineage>
        <taxon>Eukaryota</taxon>
        <taxon>Viridiplantae</taxon>
        <taxon>Streptophyta</taxon>
        <taxon>Embryophyta</taxon>
        <taxon>Tracheophyta</taxon>
        <taxon>Spermatophyta</taxon>
        <taxon>Magnoliopsida</taxon>
        <taxon>Liliopsida</taxon>
        <taxon>Poales</taxon>
        <taxon>Poaceae</taxon>
        <taxon>PACMAD clade</taxon>
        <taxon>Panicoideae</taxon>
        <taxon>Andropogonodae</taxon>
        <taxon>Andropogoneae</taxon>
        <taxon>Tripsacinae</taxon>
        <taxon>Zea</taxon>
    </lineage>
</organism>
<dbReference type="IntAct" id="A0A1D6EVU3">
    <property type="interactions" value="11"/>
</dbReference>
<dbReference type="PROSITE" id="PS50238">
    <property type="entry name" value="RHOGAP"/>
    <property type="match status" value="1"/>
</dbReference>
<dbReference type="GO" id="GO:0007165">
    <property type="term" value="P:signal transduction"/>
    <property type="evidence" value="ECO:0007669"/>
    <property type="project" value="InterPro"/>
</dbReference>
<name>A0A1D6EVU3_MAIZE</name>
<dbReference type="InterPro" id="IPR000198">
    <property type="entry name" value="RhoGAP_dom"/>
</dbReference>
<protein>
    <submittedName>
        <fullName evidence="1">Small G protein family protein / RhoGAP family protein</fullName>
    </submittedName>
</protein>
<sequence>MPLAEPPQWRRKATDFFSTSSVKLKQAGQSAGDNIADVAGKVGSAVKSRWVVFQEARQQQQQQRPPHETVQERIITAAATTGLLFRKGISETKEKVAVGKVKVEEAAKKTADKSKSILNNIERWQKVCDLEFCYLGVASTDVVQPFYIKSSNEQQINDPLLHHNLAVFGVPIEATVQREQSGKAVPLVLVRCADYLVISGLNNEYLFKSEGDKKVLQQLVSLYNEDSGASLPEGVNPIDVGALVKCYLASIPEPLTTFSLYDELRAARVSIPDLRDILKKLPNVNYMTIEFVTALLLRVSHKSSLNKMDSRSLAVEFAPLIMWRQGDAGTDLRNHLKLTLKPPPKIVDTTSNTATWDLFDEDGEDASSQIPLDDASPPDYNSIEVIQCLIEHHNAIFTDANETVWR</sequence>
<reference evidence="1" key="1">
    <citation type="submission" date="2015-12" db="EMBL/GenBank/DDBJ databases">
        <title>Update maize B73 reference genome by single molecule sequencing technologies.</title>
        <authorList>
            <consortium name="Maize Genome Sequencing Project"/>
            <person name="Ware D."/>
        </authorList>
    </citation>
    <scope>NUCLEOTIDE SEQUENCE [LARGE SCALE GENOMIC DNA]</scope>
    <source>
        <tissue evidence="1">Seedling</tissue>
    </source>
</reference>
<dbReference type="CDD" id="cd00159">
    <property type="entry name" value="RhoGAP"/>
    <property type="match status" value="1"/>
</dbReference>
<dbReference type="PANTHER" id="PTHR47367">
    <property type="entry name" value="AUXIN-REGULATED PROTEIN-LIKE"/>
    <property type="match status" value="1"/>
</dbReference>
<gene>
    <name evidence="1" type="ORF">ZEAMMB73_Zm00001d006389</name>
</gene>
<dbReference type="ExpressionAtlas" id="A0A1D6EVU3">
    <property type="expression patterns" value="baseline and differential"/>
</dbReference>
<dbReference type="SMR" id="A0A1D6EVU3"/>